<sequence>MTMKKHLFCVGAEITPHSTNPLAEEFVSAQLNVYVGANDLHEALQRAEAALGRDGYAVNFIRGCWVVDVACNDGFCPADALPTEVSGALLFSDAVHYGELRELTTANDYNY</sequence>
<dbReference type="RefSeq" id="WP_139214646.1">
    <property type="nucleotide sequence ID" value="NZ_FNZE01000005.1"/>
</dbReference>
<accession>A0A1H6WRU6</accession>
<dbReference type="AlphaFoldDB" id="A0A1H6WRU6"/>
<dbReference type="EMBL" id="FNZE01000005">
    <property type="protein sequence ID" value="SEJ15115.1"/>
    <property type="molecule type" value="Genomic_DNA"/>
</dbReference>
<dbReference type="OrthoDB" id="6896174at2"/>
<gene>
    <name evidence="1" type="ORF">SAMN05216201_10573</name>
</gene>
<dbReference type="Proteomes" id="UP000242930">
    <property type="component" value="Unassembled WGS sequence"/>
</dbReference>
<reference evidence="2" key="1">
    <citation type="submission" date="2016-10" db="EMBL/GenBank/DDBJ databases">
        <authorList>
            <person name="Varghese N."/>
            <person name="Submissions S."/>
        </authorList>
    </citation>
    <scope>NUCLEOTIDE SEQUENCE [LARGE SCALE GENOMIC DNA]</scope>
    <source>
        <strain evidence="2">LMG 25967</strain>
    </source>
</reference>
<evidence type="ECO:0000313" key="1">
    <source>
        <dbReference type="EMBL" id="SEJ15115.1"/>
    </source>
</evidence>
<organism evidence="1 2">
    <name type="scientific">Pseudomonas linyingensis</name>
    <dbReference type="NCBI Taxonomy" id="915471"/>
    <lineage>
        <taxon>Bacteria</taxon>
        <taxon>Pseudomonadati</taxon>
        <taxon>Pseudomonadota</taxon>
        <taxon>Gammaproteobacteria</taxon>
        <taxon>Pseudomonadales</taxon>
        <taxon>Pseudomonadaceae</taxon>
        <taxon>Pseudomonas</taxon>
    </lineage>
</organism>
<proteinExistence type="predicted"/>
<protein>
    <submittedName>
        <fullName evidence="1">Uncharacterized protein</fullName>
    </submittedName>
</protein>
<keyword evidence="2" id="KW-1185">Reference proteome</keyword>
<evidence type="ECO:0000313" key="2">
    <source>
        <dbReference type="Proteomes" id="UP000242930"/>
    </source>
</evidence>
<name>A0A1H6WRU6_9PSED</name>